<keyword evidence="2" id="KW-1185">Reference proteome</keyword>
<proteinExistence type="predicted"/>
<protein>
    <submittedName>
        <fullName evidence="1">Uncharacterized protein</fullName>
    </submittedName>
</protein>
<dbReference type="Proteomes" id="UP000054845">
    <property type="component" value="Unassembled WGS sequence"/>
</dbReference>
<evidence type="ECO:0000313" key="1">
    <source>
        <dbReference type="EMBL" id="CEH13642.1"/>
    </source>
</evidence>
<dbReference type="AlphaFoldDB" id="A0A0N7L9F5"/>
<evidence type="ECO:0000313" key="2">
    <source>
        <dbReference type="Proteomes" id="UP000054845"/>
    </source>
</evidence>
<reference evidence="2" key="1">
    <citation type="submission" date="2014-09" db="EMBL/GenBank/DDBJ databases">
        <authorList>
            <person name="Sharma Rahul"/>
            <person name="Thines Marco"/>
        </authorList>
    </citation>
    <scope>NUCLEOTIDE SEQUENCE [LARGE SCALE GENOMIC DNA]</scope>
</reference>
<dbReference type="EMBL" id="CCYA01000221">
    <property type="protein sequence ID" value="CEH13642.1"/>
    <property type="molecule type" value="Genomic_DNA"/>
</dbReference>
<organism evidence="1 2">
    <name type="scientific">Ceraceosorus bombacis</name>
    <dbReference type="NCBI Taxonomy" id="401625"/>
    <lineage>
        <taxon>Eukaryota</taxon>
        <taxon>Fungi</taxon>
        <taxon>Dikarya</taxon>
        <taxon>Basidiomycota</taxon>
        <taxon>Ustilaginomycotina</taxon>
        <taxon>Exobasidiomycetes</taxon>
        <taxon>Ceraceosorales</taxon>
        <taxon>Ceraceosoraceae</taxon>
        <taxon>Ceraceosorus</taxon>
    </lineage>
</organism>
<name>A0A0N7L9F5_9BASI</name>
<accession>A0A0N7L9F5</accession>
<sequence length="150" mass="16694">MAVAASTNVPRYVSRRMAPAACTGTPFRATEVPDDIHRDLSGGMERLRGHDICTYRTVLPSQRVRTNGPKDFDVDGKLGSEDARLPELRWTAQMTGHSSNTALIEMLSETAPQRSRETCRANLSESWTCSESEWVALESQELKSQIPIQD</sequence>